<dbReference type="CDD" id="cd00982">
    <property type="entry name" value="gltB_C"/>
    <property type="match status" value="1"/>
</dbReference>
<dbReference type="InterPro" id="IPR002489">
    <property type="entry name" value="Glu_synth_asu_C"/>
</dbReference>
<dbReference type="InterPro" id="IPR002932">
    <property type="entry name" value="Glu_synthdom"/>
</dbReference>
<evidence type="ECO:0000256" key="3">
    <source>
        <dbReference type="ARBA" id="ARBA00009716"/>
    </source>
</evidence>
<keyword evidence="4" id="KW-0028">Amino-acid biosynthesis</keyword>
<dbReference type="Pfam" id="PF01493">
    <property type="entry name" value="GXGXG"/>
    <property type="match status" value="1"/>
</dbReference>
<dbReference type="RefSeq" id="WP_224121227.1">
    <property type="nucleotide sequence ID" value="NZ_JAIQZJ010000001.1"/>
</dbReference>
<dbReference type="PROSITE" id="PS51278">
    <property type="entry name" value="GATASE_TYPE_2"/>
    <property type="match status" value="1"/>
</dbReference>
<dbReference type="SUPFAM" id="SSF56235">
    <property type="entry name" value="N-terminal nucleophile aminohydrolases (Ntn hydrolases)"/>
    <property type="match status" value="1"/>
</dbReference>
<dbReference type="GO" id="GO:0004355">
    <property type="term" value="F:glutamate synthase (NADPH) activity"/>
    <property type="evidence" value="ECO:0007669"/>
    <property type="project" value="UniProtKB-EC"/>
</dbReference>
<dbReference type="Pfam" id="PF04898">
    <property type="entry name" value="Glu_syn_central"/>
    <property type="match status" value="1"/>
</dbReference>
<dbReference type="CDD" id="cd00713">
    <property type="entry name" value="GltS"/>
    <property type="match status" value="1"/>
</dbReference>
<evidence type="ECO:0000256" key="8">
    <source>
        <dbReference type="ARBA" id="ARBA00022962"/>
    </source>
</evidence>
<evidence type="ECO:0000256" key="13">
    <source>
        <dbReference type="ARBA" id="ARBA00023291"/>
    </source>
</evidence>
<dbReference type="InterPro" id="IPR036485">
    <property type="entry name" value="Glu_synth_asu_C_sf"/>
</dbReference>
<evidence type="ECO:0000256" key="6">
    <source>
        <dbReference type="ARBA" id="ARBA00022643"/>
    </source>
</evidence>
<dbReference type="Gene3D" id="3.20.20.70">
    <property type="entry name" value="Aldolase class I"/>
    <property type="match status" value="2"/>
</dbReference>
<dbReference type="PANTHER" id="PTHR11938">
    <property type="entry name" value="FAD NADPH DEHYDROGENASE/OXIDOREDUCTASE"/>
    <property type="match status" value="1"/>
</dbReference>
<evidence type="ECO:0000256" key="5">
    <source>
        <dbReference type="ARBA" id="ARBA00022630"/>
    </source>
</evidence>
<keyword evidence="11" id="KW-0411">Iron-sulfur</keyword>
<evidence type="ECO:0000256" key="7">
    <source>
        <dbReference type="ARBA" id="ARBA00022723"/>
    </source>
</evidence>
<dbReference type="InterPro" id="IPR013785">
    <property type="entry name" value="Aldolase_TIM"/>
</dbReference>
<dbReference type="PANTHER" id="PTHR11938:SF133">
    <property type="entry name" value="GLUTAMATE SYNTHASE (NADH)"/>
    <property type="match status" value="1"/>
</dbReference>
<dbReference type="EMBL" id="JAIQZJ010000001">
    <property type="protein sequence ID" value="MBZ5736857.1"/>
    <property type="molecule type" value="Genomic_DNA"/>
</dbReference>
<keyword evidence="9 16" id="KW-0560">Oxidoreductase</keyword>
<evidence type="ECO:0000256" key="11">
    <source>
        <dbReference type="ARBA" id="ARBA00023014"/>
    </source>
</evidence>
<protein>
    <submittedName>
        <fullName evidence="16">Glutamate synthase large subunit</fullName>
        <ecNumber evidence="16">1.4.1.13</ecNumber>
    </submittedName>
</protein>
<keyword evidence="5" id="KW-0285">Flavoprotein</keyword>
<dbReference type="Gene3D" id="2.160.20.60">
    <property type="entry name" value="Glutamate synthase, alpha subunit, C-terminal domain"/>
    <property type="match status" value="1"/>
</dbReference>
<comment type="similarity">
    <text evidence="3">Belongs to the glutamate synthase family.</text>
</comment>
<dbReference type="Proteomes" id="UP000780875">
    <property type="component" value="Unassembled WGS sequence"/>
</dbReference>
<name>A0ABS7U869_9ACTN</name>
<reference evidence="16 17" key="1">
    <citation type="submission" date="2021-09" db="EMBL/GenBank/DDBJ databases">
        <title>Whole genome sequence of Nocardioides sp. GBK3QG-3.</title>
        <authorList>
            <person name="Tuo L."/>
        </authorList>
    </citation>
    <scope>NUCLEOTIDE SEQUENCE [LARGE SCALE GENOMIC DNA]</scope>
    <source>
        <strain evidence="16 17">GBK3QG-3</strain>
    </source>
</reference>
<dbReference type="InterPro" id="IPR006982">
    <property type="entry name" value="Glu_synth_centr_N"/>
</dbReference>
<dbReference type="EC" id="1.4.1.13" evidence="16"/>
<evidence type="ECO:0000256" key="12">
    <source>
        <dbReference type="ARBA" id="ARBA00023164"/>
    </source>
</evidence>
<dbReference type="InterPro" id="IPR017932">
    <property type="entry name" value="GATase_2_dom"/>
</dbReference>
<dbReference type="Pfam" id="PF00310">
    <property type="entry name" value="GATase_2"/>
    <property type="match status" value="1"/>
</dbReference>
<sequence>MPYSHAFPPAQGLYDPRHEKDACGVAFVATLTGIASHDIVKQGIQALRNLDHRGAAGAEVNTGDGAGILLQVPDEFLRAVVDFPLPPQHAYAVGTAFLPGDAEQVKKTRQRIEEIAAEEGLTVLGWREVPTDPSELGGMALGVMPAFVQLFVAGNGSRVTGMALERLAFCLRKRAERETDVYFPSLSSRTLVYKGMLTTDQLDHFFPDLLDERVTSAMAVVHSRFSTNTFPSWPLAHPFRFIAHNGEINTVMGNRNWMRAREALLASDVIPGDLERLYPICTPEASDSASFDEVLELLHMGGRSLPHSVLMMIPEAWENHGEMDAKRRAFYEFHSALMEPWDGPACVVFTDGSQIGAVLDRNGLRPSRFWVTDDGLVVLASEVGVLDIDPAKVVRKGRLQPGRMFLVDTDEHRIIEDEEIKAELAAEHPYDEWLHAGLINLNDVPDREHIIHTHASVTRRQQVFGYTEEELRVILTPMANSSAEPIGSMGTDTPIASLSEKPRLIFDYFSQLFAQVTNPPLDAIREELVTSLAGTIGPESNLLEPAPASCRMVVLPFPVISNDDLAKIRHINRDGDMPGFITHVARGLYPVEGGGAAMAERIDEICQEVSAAIADGARVIVLSDRHSTAELAPIPSLLLTGAVHHHLVREKTRTQVGLLVEAGDVREVHHVALLVGYGAAAVNPYLAMESVEDLAREGYYVSTEPEQAVKNLIKALGKGVLKVMSKMGVSTVASYTGAQIFESVGLSQAVVDKYFTGTTSKLGGVELETIAEEVARRHATAYPRGGISPAHRELEIGGEYQWRREGEPHLFDPETVFRLQHSTRTGRYDIFKQYTARVDDQAKRLMTLRGLFRLKGADEAGRQPIPIEEVEPVSAIVKRFSTGAMSYGSISKEAHENLAIAMNRLGAKSNTGEGGEDPERLYDPERRSSIKQVASGRFGVTSEYLTNADDIQIKMAQGAKPGEGGQLPGNKVYPWVAKTRHSTPGVGLISPPPHHDIYSIEDLAQLIHDLKNANPQARVHVKLVSEVGVGTVAAGVSKAHADVVLISGHDGGTGAAPLTSLKHAGGPWELGLAETQQTLILNGLRDRIVVQTDGQLKTGRDVVVAALLGAEEFGFASAPLVVSGCIMMRVCHLDTCPVGVATQNPVLRERFNGKPEFVVNFFEFIAEEVRELLAELGFRSIEEAIGQVGSLDAAQAIDHWKASGLDLTPMLHQPDRSAFPEQDLFRTKSQDHGLEKSLDVTELVPLAQPALESGEPVRAQVAIRNVNRTVGTILGHEVTKKYGGDGLPDGTIDLTFLGSAGQSFGAFLPKGITLRLEGDANDYVGKGLSGGRIVVRPDREATFNSNEQIIAGNTIAYGATSGQIFLRGGVGERFAVRNSGAQLVNEGVGDHGCEYMTGGRVVVLGKTGRNFAAGMSGGVAWVLDLKPHRVNTELVELSPVTGDAAVELEELVRAHFEETGSLVAEELLGDWETALTRFTEVMPTDYRKSLEAKAKAEADGLDENQTAHAMMEALHG</sequence>
<keyword evidence="8" id="KW-0315">Glutamine amidotransferase</keyword>
<evidence type="ECO:0000256" key="10">
    <source>
        <dbReference type="ARBA" id="ARBA00023004"/>
    </source>
</evidence>
<comment type="cofactor">
    <cofactor evidence="2">
        <name>[3Fe-4S] cluster</name>
        <dbReference type="ChEBI" id="CHEBI:21137"/>
    </cofactor>
</comment>
<dbReference type="Pfam" id="PF01645">
    <property type="entry name" value="Glu_synthase"/>
    <property type="match status" value="1"/>
</dbReference>
<keyword evidence="10" id="KW-0408">Iron</keyword>
<comment type="pathway">
    <text evidence="14">Amino-acid biosynthesis.</text>
</comment>
<keyword evidence="12" id="KW-0314">Glutamate biosynthesis</keyword>
<organism evidence="16 17">
    <name type="scientific">Nocardioides mangrovi</name>
    <dbReference type="NCBI Taxonomy" id="2874580"/>
    <lineage>
        <taxon>Bacteria</taxon>
        <taxon>Bacillati</taxon>
        <taxon>Actinomycetota</taxon>
        <taxon>Actinomycetes</taxon>
        <taxon>Propionibacteriales</taxon>
        <taxon>Nocardioidaceae</taxon>
        <taxon>Nocardioides</taxon>
    </lineage>
</organism>
<evidence type="ECO:0000256" key="14">
    <source>
        <dbReference type="ARBA" id="ARBA00029440"/>
    </source>
</evidence>
<gene>
    <name evidence="16" type="primary">gltB</name>
    <name evidence="16" type="ORF">K8U61_01685</name>
</gene>
<keyword evidence="13" id="KW-0003">3Fe-4S</keyword>
<dbReference type="CDD" id="cd02808">
    <property type="entry name" value="GltS_FMN"/>
    <property type="match status" value="1"/>
</dbReference>
<accession>A0ABS7U869</accession>
<keyword evidence="7" id="KW-0479">Metal-binding</keyword>
<evidence type="ECO:0000256" key="4">
    <source>
        <dbReference type="ARBA" id="ARBA00022605"/>
    </source>
</evidence>
<keyword evidence="6" id="KW-0288">FMN</keyword>
<proteinExistence type="inferred from homology"/>
<evidence type="ECO:0000256" key="1">
    <source>
        <dbReference type="ARBA" id="ARBA00001917"/>
    </source>
</evidence>
<evidence type="ECO:0000256" key="9">
    <source>
        <dbReference type="ARBA" id="ARBA00023002"/>
    </source>
</evidence>
<comment type="caution">
    <text evidence="16">The sequence shown here is derived from an EMBL/GenBank/DDBJ whole genome shotgun (WGS) entry which is preliminary data.</text>
</comment>
<dbReference type="Gene3D" id="3.60.20.10">
    <property type="entry name" value="Glutamine Phosphoribosylpyrophosphate, subunit 1, domain 1"/>
    <property type="match status" value="1"/>
</dbReference>
<evidence type="ECO:0000313" key="16">
    <source>
        <dbReference type="EMBL" id="MBZ5736857.1"/>
    </source>
</evidence>
<dbReference type="InterPro" id="IPR050711">
    <property type="entry name" value="ET-N_metabolism_enzyme"/>
</dbReference>
<feature type="domain" description="Glutamine amidotransferase type-2" evidence="15">
    <location>
        <begin position="23"/>
        <end position="410"/>
    </location>
</feature>
<dbReference type="SUPFAM" id="SSF51395">
    <property type="entry name" value="FMN-linked oxidoreductases"/>
    <property type="match status" value="1"/>
</dbReference>
<comment type="cofactor">
    <cofactor evidence="1">
        <name>FMN</name>
        <dbReference type="ChEBI" id="CHEBI:58210"/>
    </cofactor>
</comment>
<evidence type="ECO:0000256" key="2">
    <source>
        <dbReference type="ARBA" id="ARBA00001927"/>
    </source>
</evidence>
<evidence type="ECO:0000259" key="15">
    <source>
        <dbReference type="PROSITE" id="PS51278"/>
    </source>
</evidence>
<keyword evidence="17" id="KW-1185">Reference proteome</keyword>
<dbReference type="InterPro" id="IPR029055">
    <property type="entry name" value="Ntn_hydrolases_N"/>
</dbReference>
<dbReference type="SUPFAM" id="SSF69336">
    <property type="entry name" value="Alpha subunit of glutamate synthase, C-terminal domain"/>
    <property type="match status" value="1"/>
</dbReference>
<evidence type="ECO:0000313" key="17">
    <source>
        <dbReference type="Proteomes" id="UP000780875"/>
    </source>
</evidence>
<dbReference type="NCBIfam" id="NF008730">
    <property type="entry name" value="PRK11750.1"/>
    <property type="match status" value="1"/>
</dbReference>